<dbReference type="EMBL" id="JAVXUP010001406">
    <property type="protein sequence ID" value="KAK3012038.1"/>
    <property type="molecule type" value="Genomic_DNA"/>
</dbReference>
<gene>
    <name evidence="3" type="ORF">RJ639_011369</name>
</gene>
<evidence type="ECO:0000256" key="1">
    <source>
        <dbReference type="SAM" id="MobiDB-lite"/>
    </source>
</evidence>
<feature type="transmembrane region" description="Helical" evidence="2">
    <location>
        <begin position="6"/>
        <end position="30"/>
    </location>
</feature>
<dbReference type="Proteomes" id="UP001188597">
    <property type="component" value="Unassembled WGS sequence"/>
</dbReference>
<feature type="region of interest" description="Disordered" evidence="1">
    <location>
        <begin position="112"/>
        <end position="160"/>
    </location>
</feature>
<dbReference type="AlphaFoldDB" id="A0AA88VQ77"/>
<evidence type="ECO:0000313" key="4">
    <source>
        <dbReference type="Proteomes" id="UP001188597"/>
    </source>
</evidence>
<sequence length="184" mass="20493">GDNIKSRTIIIIATTTASAVLIAILICLFLRLRKRKQQNNVESLEVLARRNGFEYNHPVLRTDSDASTLGPTMALVVLMLNSFSITLALPSEPAFFMHSSIDPELPLLRKYSSGAKDSGQSTNKSAHFSENEASISELHPRYRNNRQTRNRNVEQPNIIENENPPDLLTLLAAQQAQLTQLLAN</sequence>
<feature type="non-terminal residue" evidence="3">
    <location>
        <position position="1"/>
    </location>
</feature>
<keyword evidence="4" id="KW-1185">Reference proteome</keyword>
<accession>A0AA88VQ77</accession>
<evidence type="ECO:0000313" key="3">
    <source>
        <dbReference type="EMBL" id="KAK3012038.1"/>
    </source>
</evidence>
<organism evidence="3 4">
    <name type="scientific">Escallonia herrerae</name>
    <dbReference type="NCBI Taxonomy" id="1293975"/>
    <lineage>
        <taxon>Eukaryota</taxon>
        <taxon>Viridiplantae</taxon>
        <taxon>Streptophyta</taxon>
        <taxon>Embryophyta</taxon>
        <taxon>Tracheophyta</taxon>
        <taxon>Spermatophyta</taxon>
        <taxon>Magnoliopsida</taxon>
        <taxon>eudicotyledons</taxon>
        <taxon>Gunneridae</taxon>
        <taxon>Pentapetalae</taxon>
        <taxon>asterids</taxon>
        <taxon>campanulids</taxon>
        <taxon>Escalloniales</taxon>
        <taxon>Escalloniaceae</taxon>
        <taxon>Escallonia</taxon>
    </lineage>
</organism>
<proteinExistence type="predicted"/>
<keyword evidence="2" id="KW-0812">Transmembrane</keyword>
<keyword evidence="2" id="KW-1133">Transmembrane helix</keyword>
<feature type="compositionally biased region" description="Polar residues" evidence="1">
    <location>
        <begin position="118"/>
        <end position="134"/>
    </location>
</feature>
<name>A0AA88VQ77_9ASTE</name>
<reference evidence="3" key="1">
    <citation type="submission" date="2022-12" db="EMBL/GenBank/DDBJ databases">
        <title>Draft genome assemblies for two species of Escallonia (Escalloniales).</title>
        <authorList>
            <person name="Chanderbali A."/>
            <person name="Dervinis C."/>
            <person name="Anghel I."/>
            <person name="Soltis D."/>
            <person name="Soltis P."/>
            <person name="Zapata F."/>
        </authorList>
    </citation>
    <scope>NUCLEOTIDE SEQUENCE</scope>
    <source>
        <strain evidence="3">UCBG64.0493</strain>
        <tissue evidence="3">Leaf</tissue>
    </source>
</reference>
<keyword evidence="2" id="KW-0472">Membrane</keyword>
<comment type="caution">
    <text evidence="3">The sequence shown here is derived from an EMBL/GenBank/DDBJ whole genome shotgun (WGS) entry which is preliminary data.</text>
</comment>
<protein>
    <submittedName>
        <fullName evidence="3">Uncharacterized protein</fullName>
    </submittedName>
</protein>
<evidence type="ECO:0000256" key="2">
    <source>
        <dbReference type="SAM" id="Phobius"/>
    </source>
</evidence>